<reference evidence="1" key="1">
    <citation type="submission" date="2018-11" db="EMBL/GenBank/DDBJ databases">
        <authorList>
            <person name="Grassa J C."/>
        </authorList>
    </citation>
    <scope>NUCLEOTIDE SEQUENCE [LARGE SCALE GENOMIC DNA]</scope>
</reference>
<dbReference type="EMBL" id="UZAU01000047">
    <property type="status" value="NOT_ANNOTATED_CDS"/>
    <property type="molecule type" value="Genomic_DNA"/>
</dbReference>
<proteinExistence type="predicted"/>
<dbReference type="Proteomes" id="UP000596661">
    <property type="component" value="Chromosome 1"/>
</dbReference>
<reference evidence="1" key="2">
    <citation type="submission" date="2021-03" db="UniProtKB">
        <authorList>
            <consortium name="EnsemblPlants"/>
        </authorList>
    </citation>
    <scope>IDENTIFICATION</scope>
</reference>
<keyword evidence="2" id="KW-1185">Reference proteome</keyword>
<dbReference type="PANTHER" id="PTHR33710:SF81">
    <property type="entry name" value="ENDONUCLEASE_EXONUCLEASE_PHOSPHATASE DOMAIN-CONTAINING PROTEIN"/>
    <property type="match status" value="1"/>
</dbReference>
<sequence>MTKDSLSFFAPVSSLGIGAMAKTRAKNVGISKVLSKKIKKKGSNSIVEVKKTKSMEEILGVEPLEFTDDEGDRDISDPLLRDNFQPPLSLDSLLQLMKQYDEIAADFGFLLTANQECQSSISKGHNVNPPMLRFENVMRSLDSSFASSKKVEKVRITMDDIEEEMSCWRSAIVYYVLGANPPLLVLEGFARRIWKDKVDKIVSIEHEFPGLIYFENELGVRGFNDIFERGERIGARVRYNPSSFKDCTIACKLEDIKFGGSFFTWNNKQKGENRIYSKIDRVMANNSWLNGYPNAEAIFLNKGVFDHIHALLTVYPNIPSGRKPFKYFRMWFSHLQFKK</sequence>
<dbReference type="Gramene" id="evm.model.01.1769">
    <property type="protein sequence ID" value="cds.evm.model.01.1769"/>
    <property type="gene ID" value="evm.TU.01.1769"/>
</dbReference>
<dbReference type="PANTHER" id="PTHR33710">
    <property type="entry name" value="BNAC02G09200D PROTEIN"/>
    <property type="match status" value="1"/>
</dbReference>
<accession>A0A803NIF5</accession>
<protein>
    <submittedName>
        <fullName evidence="1">Uncharacterized protein</fullName>
    </submittedName>
</protein>
<dbReference type="EnsemblPlants" id="evm.model.01.1769">
    <property type="protein sequence ID" value="cds.evm.model.01.1769"/>
    <property type="gene ID" value="evm.TU.01.1769"/>
</dbReference>
<organism evidence="1 2">
    <name type="scientific">Cannabis sativa</name>
    <name type="common">Hemp</name>
    <name type="synonym">Marijuana</name>
    <dbReference type="NCBI Taxonomy" id="3483"/>
    <lineage>
        <taxon>Eukaryota</taxon>
        <taxon>Viridiplantae</taxon>
        <taxon>Streptophyta</taxon>
        <taxon>Embryophyta</taxon>
        <taxon>Tracheophyta</taxon>
        <taxon>Spermatophyta</taxon>
        <taxon>Magnoliopsida</taxon>
        <taxon>eudicotyledons</taxon>
        <taxon>Gunneridae</taxon>
        <taxon>Pentapetalae</taxon>
        <taxon>rosids</taxon>
        <taxon>fabids</taxon>
        <taxon>Rosales</taxon>
        <taxon>Cannabaceae</taxon>
        <taxon>Cannabis</taxon>
    </lineage>
</organism>
<evidence type="ECO:0000313" key="1">
    <source>
        <dbReference type="EnsemblPlants" id="cds.evm.model.01.1769"/>
    </source>
</evidence>
<evidence type="ECO:0000313" key="2">
    <source>
        <dbReference type="Proteomes" id="UP000596661"/>
    </source>
</evidence>
<dbReference type="AlphaFoldDB" id="A0A803NIF5"/>
<name>A0A803NIF5_CANSA</name>